<dbReference type="AlphaFoldDB" id="A0A4Y8JUR8"/>
<dbReference type="InterPro" id="IPR050743">
    <property type="entry name" value="2-oxoacid_DH_E2_comp"/>
</dbReference>
<dbReference type="InterPro" id="IPR001078">
    <property type="entry name" value="2-oxoacid_DH_actylTfrase"/>
</dbReference>
<evidence type="ECO:0000313" key="10">
    <source>
        <dbReference type="Proteomes" id="UP000297472"/>
    </source>
</evidence>
<keyword evidence="4 6" id="KW-0450">Lipoyl</keyword>
<evidence type="ECO:0000256" key="4">
    <source>
        <dbReference type="ARBA" id="ARBA00022823"/>
    </source>
</evidence>
<dbReference type="Gene3D" id="3.30.559.10">
    <property type="entry name" value="Chloramphenicol acetyltransferase-like domain"/>
    <property type="match status" value="1"/>
</dbReference>
<dbReference type="Pfam" id="PF00198">
    <property type="entry name" value="2-oxoacid_dh"/>
    <property type="match status" value="1"/>
</dbReference>
<organism evidence="9 10">
    <name type="scientific">Cryobacterium cryoconiti</name>
    <dbReference type="NCBI Taxonomy" id="1259239"/>
    <lineage>
        <taxon>Bacteria</taxon>
        <taxon>Bacillati</taxon>
        <taxon>Actinomycetota</taxon>
        <taxon>Actinomycetes</taxon>
        <taxon>Micrococcales</taxon>
        <taxon>Microbacteriaceae</taxon>
        <taxon>Cryobacterium</taxon>
    </lineage>
</organism>
<dbReference type="InterPro" id="IPR004167">
    <property type="entry name" value="PSBD"/>
</dbReference>
<dbReference type="InterPro" id="IPR003016">
    <property type="entry name" value="2-oxoA_DH_lipoyl-BS"/>
</dbReference>
<protein>
    <recommendedName>
        <fullName evidence="6">Dihydrolipoamide acetyltransferase component of pyruvate dehydrogenase complex</fullName>
        <ecNumber evidence="6">2.3.1.-</ecNumber>
    </recommendedName>
</protein>
<comment type="similarity">
    <text evidence="2 6">Belongs to the 2-oxoacid dehydrogenase family.</text>
</comment>
<accession>A0A4Y8JUR8</accession>
<gene>
    <name evidence="9" type="ORF">E3T49_12665</name>
</gene>
<evidence type="ECO:0000256" key="1">
    <source>
        <dbReference type="ARBA" id="ARBA00001938"/>
    </source>
</evidence>
<evidence type="ECO:0000256" key="5">
    <source>
        <dbReference type="ARBA" id="ARBA00023315"/>
    </source>
</evidence>
<dbReference type="InterPro" id="IPR000089">
    <property type="entry name" value="Biotin_lipoyl"/>
</dbReference>
<dbReference type="PROSITE" id="PS50968">
    <property type="entry name" value="BIOTINYL_LIPOYL"/>
    <property type="match status" value="1"/>
</dbReference>
<dbReference type="EMBL" id="SOHA01000038">
    <property type="protein sequence ID" value="TFD27922.1"/>
    <property type="molecule type" value="Genomic_DNA"/>
</dbReference>
<dbReference type="GO" id="GO:0005737">
    <property type="term" value="C:cytoplasm"/>
    <property type="evidence" value="ECO:0007669"/>
    <property type="project" value="TreeGrafter"/>
</dbReference>
<dbReference type="RefSeq" id="WP_134425269.1">
    <property type="nucleotide sequence ID" value="NZ_SOHA01000038.1"/>
</dbReference>
<keyword evidence="10" id="KW-1185">Reference proteome</keyword>
<dbReference type="InterPro" id="IPR036625">
    <property type="entry name" value="E3-bd_dom_sf"/>
</dbReference>
<dbReference type="SUPFAM" id="SSF51230">
    <property type="entry name" value="Single hybrid motif"/>
    <property type="match status" value="1"/>
</dbReference>
<feature type="domain" description="Peripheral subunit-binding (PSBD)" evidence="8">
    <location>
        <begin position="182"/>
        <end position="219"/>
    </location>
</feature>
<dbReference type="SUPFAM" id="SSF47005">
    <property type="entry name" value="Peripheral subunit-binding domain of 2-oxo acid dehydrogenase complex"/>
    <property type="match status" value="1"/>
</dbReference>
<dbReference type="SUPFAM" id="SSF52777">
    <property type="entry name" value="CoA-dependent acyltransferases"/>
    <property type="match status" value="1"/>
</dbReference>
<evidence type="ECO:0000256" key="6">
    <source>
        <dbReference type="RuleBase" id="RU003423"/>
    </source>
</evidence>
<evidence type="ECO:0000313" key="9">
    <source>
        <dbReference type="EMBL" id="TFD27922.1"/>
    </source>
</evidence>
<dbReference type="Pfam" id="PF02817">
    <property type="entry name" value="E3_binding"/>
    <property type="match status" value="1"/>
</dbReference>
<dbReference type="PANTHER" id="PTHR43178">
    <property type="entry name" value="DIHYDROLIPOAMIDE ACETYLTRANSFERASE COMPONENT OF PYRUVATE DEHYDROGENASE COMPLEX"/>
    <property type="match status" value="1"/>
</dbReference>
<dbReference type="GO" id="GO:0016407">
    <property type="term" value="F:acetyltransferase activity"/>
    <property type="evidence" value="ECO:0007669"/>
    <property type="project" value="TreeGrafter"/>
</dbReference>
<dbReference type="PROSITE" id="PS51826">
    <property type="entry name" value="PSBD"/>
    <property type="match status" value="1"/>
</dbReference>
<evidence type="ECO:0000256" key="2">
    <source>
        <dbReference type="ARBA" id="ARBA00007317"/>
    </source>
</evidence>
<evidence type="ECO:0000259" key="7">
    <source>
        <dbReference type="PROSITE" id="PS50968"/>
    </source>
</evidence>
<dbReference type="CDD" id="cd06849">
    <property type="entry name" value="lipoyl_domain"/>
    <property type="match status" value="1"/>
</dbReference>
<evidence type="ECO:0000259" key="8">
    <source>
        <dbReference type="PROSITE" id="PS51826"/>
    </source>
</evidence>
<reference evidence="9 10" key="1">
    <citation type="submission" date="2019-03" db="EMBL/GenBank/DDBJ databases">
        <title>Genomics of glacier-inhabiting Cryobacterium strains.</title>
        <authorList>
            <person name="Liu Q."/>
            <person name="Xin Y.-H."/>
        </authorList>
    </citation>
    <scope>NUCLEOTIDE SEQUENCE [LARGE SCALE GENOMIC DNA]</scope>
    <source>
        <strain evidence="9 10">TMT1-51</strain>
    </source>
</reference>
<dbReference type="GO" id="GO:0031405">
    <property type="term" value="F:lipoic acid binding"/>
    <property type="evidence" value="ECO:0007669"/>
    <property type="project" value="TreeGrafter"/>
</dbReference>
<comment type="caution">
    <text evidence="9">The sequence shown here is derived from an EMBL/GenBank/DDBJ whole genome shotgun (WGS) entry which is preliminary data.</text>
</comment>
<sequence length="515" mass="53173">MGQNFILPDLGEGLTEAEIVSWLVAVGDTIAIDQPVVEVESAKSVVELPSPYGGVVVALNGVAGQIVHAGQVLLTVTDAADGPVSPAAEDAAPLAALPVAAPAAFPDAEVGGSASGAVLIGYGTTESTRPVRRPAAARFGVRPGSAAPVAAPVDAPIVVPVATVAPVAASTTPASPAGRSPVVSPLVRRLARENGLDATLLVGTGSNALVLRRDVEEVIRQRAAVAVPAPVVEPVETQPAPVVEPVETRPAPVVEPVETRPAPVVEPVETRAAPVVEPVETRAAPTPDIRIPITGLRKVVSERMTTSRREIPEATVWLDVDATELFAARDRLFDATGERFSVTALIARFTVAGLRKFPLLNSSVDTASQEILQRGAINLGLAAQTPRGLMVPVVHGAHAMTTRELRDSIAGVVAQAADGSFPPARLTGGTFTLNNFGALGVDGSAAIINHPEAAILGIGRMIERPWVVNHALAVRTVVELSLVFDHRVCDGGTAAGFLTYVARCIESPVSMLADL</sequence>
<evidence type="ECO:0000256" key="3">
    <source>
        <dbReference type="ARBA" id="ARBA00022679"/>
    </source>
</evidence>
<dbReference type="Gene3D" id="2.40.50.100">
    <property type="match status" value="1"/>
</dbReference>
<dbReference type="PROSITE" id="PS00189">
    <property type="entry name" value="LIPOYL"/>
    <property type="match status" value="1"/>
</dbReference>
<dbReference type="Pfam" id="PF00364">
    <property type="entry name" value="Biotin_lipoyl"/>
    <property type="match status" value="1"/>
</dbReference>
<name>A0A4Y8JUR8_9MICO</name>
<dbReference type="Proteomes" id="UP000297472">
    <property type="component" value="Unassembled WGS sequence"/>
</dbReference>
<proteinExistence type="inferred from homology"/>
<keyword evidence="3 6" id="KW-0808">Transferase</keyword>
<dbReference type="InterPro" id="IPR023213">
    <property type="entry name" value="CAT-like_dom_sf"/>
</dbReference>
<dbReference type="Gene3D" id="4.10.320.10">
    <property type="entry name" value="E3-binding domain"/>
    <property type="match status" value="1"/>
</dbReference>
<feature type="domain" description="Lipoyl-binding" evidence="7">
    <location>
        <begin position="2"/>
        <end position="77"/>
    </location>
</feature>
<dbReference type="OrthoDB" id="9805770at2"/>
<dbReference type="InterPro" id="IPR011053">
    <property type="entry name" value="Single_hybrid_motif"/>
</dbReference>
<dbReference type="EC" id="2.3.1.-" evidence="6"/>
<dbReference type="PANTHER" id="PTHR43178:SF5">
    <property type="entry name" value="LIPOAMIDE ACYLTRANSFERASE COMPONENT OF BRANCHED-CHAIN ALPHA-KETO ACID DEHYDROGENASE COMPLEX, MITOCHONDRIAL"/>
    <property type="match status" value="1"/>
</dbReference>
<keyword evidence="5 6" id="KW-0012">Acyltransferase</keyword>
<comment type="cofactor">
    <cofactor evidence="1 6">
        <name>(R)-lipoate</name>
        <dbReference type="ChEBI" id="CHEBI:83088"/>
    </cofactor>
</comment>